<feature type="region of interest" description="Disordered" evidence="1">
    <location>
        <begin position="1"/>
        <end position="54"/>
    </location>
</feature>
<reference evidence="2 3" key="1">
    <citation type="journal article" date="2021" name="DNA Res.">
        <title>Genome analysis of Candida subhashii reveals its hybrid nature and dual mitochondrial genome conformations.</title>
        <authorList>
            <person name="Mixao V."/>
            <person name="Hegedusova E."/>
            <person name="Saus E."/>
            <person name="Pryszcz L.P."/>
            <person name="Cillingova A."/>
            <person name="Nosek J."/>
            <person name="Gabaldon T."/>
        </authorList>
    </citation>
    <scope>NUCLEOTIDE SEQUENCE [LARGE SCALE GENOMIC DNA]</scope>
    <source>
        <strain evidence="2 3">CBS 10753</strain>
    </source>
</reference>
<evidence type="ECO:0000313" key="2">
    <source>
        <dbReference type="EMBL" id="KAG7665151.1"/>
    </source>
</evidence>
<evidence type="ECO:0000313" key="3">
    <source>
        <dbReference type="Proteomes" id="UP000694255"/>
    </source>
</evidence>
<proteinExistence type="predicted"/>
<comment type="caution">
    <text evidence="2">The sequence shown here is derived from an EMBL/GenBank/DDBJ whole genome shotgun (WGS) entry which is preliminary data.</text>
</comment>
<dbReference type="OrthoDB" id="4082971at2759"/>
<dbReference type="AlphaFoldDB" id="A0A8J5QIB2"/>
<dbReference type="EMBL" id="JAGSYN010000051">
    <property type="protein sequence ID" value="KAG7665151.1"/>
    <property type="molecule type" value="Genomic_DNA"/>
</dbReference>
<dbReference type="GeneID" id="73468008"/>
<dbReference type="RefSeq" id="XP_049265383.1">
    <property type="nucleotide sequence ID" value="XM_049404837.1"/>
</dbReference>
<sequence length="170" mass="19856">MSEINHEGDNNGSAGPSSPQETQAPSDNAPPRTKTTPQPKKSKKQRKPQTEEEYAQQLELWEKSGPTINDDTWLFKDLDLLDSNKKIDRVKILHACERMYYESNWKRCLELIEIGEKVFEVDLDEVGQELKEGLDKQRKRVRKSAKLERHVVDLYNIKTRCLERMQESEQ</sequence>
<protein>
    <submittedName>
        <fullName evidence="2">Uncharacterized protein</fullName>
    </submittedName>
</protein>
<feature type="compositionally biased region" description="Polar residues" evidence="1">
    <location>
        <begin position="10"/>
        <end position="26"/>
    </location>
</feature>
<keyword evidence="3" id="KW-1185">Reference proteome</keyword>
<feature type="compositionally biased region" description="Low complexity" evidence="1">
    <location>
        <begin position="30"/>
        <end position="39"/>
    </location>
</feature>
<organism evidence="2 3">
    <name type="scientific">[Candida] subhashii</name>
    <dbReference type="NCBI Taxonomy" id="561895"/>
    <lineage>
        <taxon>Eukaryota</taxon>
        <taxon>Fungi</taxon>
        <taxon>Dikarya</taxon>
        <taxon>Ascomycota</taxon>
        <taxon>Saccharomycotina</taxon>
        <taxon>Pichiomycetes</taxon>
        <taxon>Debaryomycetaceae</taxon>
        <taxon>Spathaspora</taxon>
    </lineage>
</organism>
<dbReference type="Proteomes" id="UP000694255">
    <property type="component" value="Unassembled WGS sequence"/>
</dbReference>
<evidence type="ECO:0000256" key="1">
    <source>
        <dbReference type="SAM" id="MobiDB-lite"/>
    </source>
</evidence>
<name>A0A8J5QIB2_9ASCO</name>
<gene>
    <name evidence="2" type="ORF">J8A68_001207</name>
</gene>
<accession>A0A8J5QIB2</accession>